<comment type="caution">
    <text evidence="2">The sequence shown here is derived from an EMBL/GenBank/DDBJ whole genome shotgun (WGS) entry which is preliminary data.</text>
</comment>
<protein>
    <submittedName>
        <fullName evidence="2">Uncharacterized protein</fullName>
    </submittedName>
</protein>
<evidence type="ECO:0000256" key="1">
    <source>
        <dbReference type="SAM" id="MobiDB-lite"/>
    </source>
</evidence>
<gene>
    <name evidence="2" type="ORF">KME32_26855</name>
</gene>
<reference evidence="2" key="1">
    <citation type="submission" date="2021-05" db="EMBL/GenBank/DDBJ databases">
        <authorList>
            <person name="Pietrasiak N."/>
            <person name="Ward R."/>
            <person name="Stajich J.E."/>
            <person name="Kurbessoian T."/>
        </authorList>
    </citation>
    <scope>NUCLEOTIDE SEQUENCE</scope>
    <source>
        <strain evidence="2">JT2-VF2</strain>
    </source>
</reference>
<sequence>MTNTISSRNRLSPQPHKPPDLISAQRLSDEIKGHNHTSTTVSHQVQLPLNELRIVHATTGRVRIRTNENSSSESLKAISQYLRQQNGVKEVVANQQTGSLVINFDQNQLSLPQVLEILAQFGIRQISADSDSASNTDIFADWKSLDFWKEQTISFIPLMTGLAVTGGLGISGLPSIPVYMITANATRWVIDRFEPQGTASETSKDSQTDSATKSPEGHLTNGDRKSVIKSNTSPETELSAVVDNSDSATSLGKIVYSVVHAIPGRIRFHVPQLAHDRAYARRLERLLKTDPQVTNVRLNYQAASIAIAYGTARSAIAYQPVEISISHWVSLMELALQTNPPTNPIQTIEQQTPPEEVSQPTEPIAATIPEGKTSENNSLWAAMKPPALSFSLAFMANFPLQTVFE</sequence>
<reference evidence="2" key="2">
    <citation type="journal article" date="2022" name="Microbiol. Resour. Announc.">
        <title>Metagenome Sequencing to Explore Phylogenomics of Terrestrial Cyanobacteria.</title>
        <authorList>
            <person name="Ward R.D."/>
            <person name="Stajich J.E."/>
            <person name="Johansen J.R."/>
            <person name="Huntemann M."/>
            <person name="Clum A."/>
            <person name="Foster B."/>
            <person name="Foster B."/>
            <person name="Roux S."/>
            <person name="Palaniappan K."/>
            <person name="Varghese N."/>
            <person name="Mukherjee S."/>
            <person name="Reddy T.B.K."/>
            <person name="Daum C."/>
            <person name="Copeland A."/>
            <person name="Chen I.A."/>
            <person name="Ivanova N.N."/>
            <person name="Kyrpides N.C."/>
            <person name="Shapiro N."/>
            <person name="Eloe-Fadrosh E.A."/>
            <person name="Pietrasiak N."/>
        </authorList>
    </citation>
    <scope>NUCLEOTIDE SEQUENCE</scope>
    <source>
        <strain evidence="2">JT2-VF2</strain>
    </source>
</reference>
<name>A0A951UII3_9NOST</name>
<dbReference type="Pfam" id="PF19991">
    <property type="entry name" value="HMA_2"/>
    <property type="match status" value="2"/>
</dbReference>
<proteinExistence type="predicted"/>
<dbReference type="SUPFAM" id="SSF55008">
    <property type="entry name" value="HMA, heavy metal-associated domain"/>
    <property type="match status" value="1"/>
</dbReference>
<evidence type="ECO:0000313" key="2">
    <source>
        <dbReference type="EMBL" id="MBW4564678.1"/>
    </source>
</evidence>
<feature type="compositionally biased region" description="Polar residues" evidence="1">
    <location>
        <begin position="1"/>
        <end position="12"/>
    </location>
</feature>
<dbReference type="AlphaFoldDB" id="A0A951UII3"/>
<organism evidence="2 3">
    <name type="scientific">Mojavia pulchra JT2-VF2</name>
    <dbReference type="NCBI Taxonomy" id="287848"/>
    <lineage>
        <taxon>Bacteria</taxon>
        <taxon>Bacillati</taxon>
        <taxon>Cyanobacteriota</taxon>
        <taxon>Cyanophyceae</taxon>
        <taxon>Nostocales</taxon>
        <taxon>Nostocaceae</taxon>
    </lineage>
</organism>
<dbReference type="GO" id="GO:0046872">
    <property type="term" value="F:metal ion binding"/>
    <property type="evidence" value="ECO:0007669"/>
    <property type="project" value="InterPro"/>
</dbReference>
<dbReference type="InterPro" id="IPR036163">
    <property type="entry name" value="HMA_dom_sf"/>
</dbReference>
<feature type="compositionally biased region" description="Polar residues" evidence="1">
    <location>
        <begin position="228"/>
        <end position="242"/>
    </location>
</feature>
<dbReference type="Proteomes" id="UP000715781">
    <property type="component" value="Unassembled WGS sequence"/>
</dbReference>
<feature type="region of interest" description="Disordered" evidence="1">
    <location>
        <begin position="1"/>
        <end position="21"/>
    </location>
</feature>
<dbReference type="EMBL" id="JAHHHN010000024">
    <property type="protein sequence ID" value="MBW4564678.1"/>
    <property type="molecule type" value="Genomic_DNA"/>
</dbReference>
<accession>A0A951UII3</accession>
<evidence type="ECO:0000313" key="3">
    <source>
        <dbReference type="Proteomes" id="UP000715781"/>
    </source>
</evidence>
<feature type="region of interest" description="Disordered" evidence="1">
    <location>
        <begin position="195"/>
        <end position="242"/>
    </location>
</feature>